<proteinExistence type="predicted"/>
<protein>
    <submittedName>
        <fullName evidence="1">Uncharacterized protein</fullName>
    </submittedName>
</protein>
<dbReference type="Proteomes" id="UP000194435">
    <property type="component" value="Unassembled WGS sequence"/>
</dbReference>
<reference evidence="1 2" key="1">
    <citation type="submission" date="2017-04" db="EMBL/GenBank/DDBJ databases">
        <authorList>
            <person name="Criscuolo A."/>
        </authorList>
    </citation>
    <scope>NUCLEOTIDE SEQUENCE [LARGE SCALE GENOMIC DNA]</scope>
    <source>
        <strain evidence="1">16-00221</strain>
    </source>
</reference>
<dbReference type="EMBL" id="FWZC01000124">
    <property type="protein sequence ID" value="SME53133.1"/>
    <property type="molecule type" value="Genomic_DNA"/>
</dbReference>
<evidence type="ECO:0000313" key="2">
    <source>
        <dbReference type="Proteomes" id="UP000194435"/>
    </source>
</evidence>
<gene>
    <name evidence="1" type="ORF">BACERE00221_05486</name>
</gene>
<accession>A0A9X8SQ17</accession>
<evidence type="ECO:0000313" key="1">
    <source>
        <dbReference type="EMBL" id="SME53133.1"/>
    </source>
</evidence>
<dbReference type="AlphaFoldDB" id="A0A9X8SQ17"/>
<name>A0A9X8SQ17_9BACI</name>
<sequence length="35" mass="4172">MEEKNINKKIRNAIKLGDINEVKRLIGDNPKFYIR</sequence>
<organism evidence="1 2">
    <name type="scientific">Bacillus paranthracis</name>
    <dbReference type="NCBI Taxonomy" id="2026186"/>
    <lineage>
        <taxon>Bacteria</taxon>
        <taxon>Bacillati</taxon>
        <taxon>Bacillota</taxon>
        <taxon>Bacilli</taxon>
        <taxon>Bacillales</taxon>
        <taxon>Bacillaceae</taxon>
        <taxon>Bacillus</taxon>
        <taxon>Bacillus cereus group</taxon>
    </lineage>
</organism>
<comment type="caution">
    <text evidence="1">The sequence shown here is derived from an EMBL/GenBank/DDBJ whole genome shotgun (WGS) entry which is preliminary data.</text>
</comment>